<keyword evidence="2" id="KW-0472">Membrane</keyword>
<comment type="caution">
    <text evidence="3">The sequence shown here is derived from an EMBL/GenBank/DDBJ whole genome shotgun (WGS) entry which is preliminary data.</text>
</comment>
<feature type="compositionally biased region" description="Basic and acidic residues" evidence="1">
    <location>
        <begin position="1"/>
        <end position="11"/>
    </location>
</feature>
<dbReference type="RefSeq" id="WP_312890145.1">
    <property type="nucleotide sequence ID" value="NZ_BAAAWY010000007.1"/>
</dbReference>
<proteinExistence type="predicted"/>
<dbReference type="EMBL" id="JACHIR010000001">
    <property type="protein sequence ID" value="MBB5892091.1"/>
    <property type="molecule type" value="Genomic_DNA"/>
</dbReference>
<feature type="transmembrane region" description="Helical" evidence="2">
    <location>
        <begin position="56"/>
        <end position="74"/>
    </location>
</feature>
<dbReference type="Pfam" id="PF10745">
    <property type="entry name" value="DUF2530"/>
    <property type="match status" value="1"/>
</dbReference>
<keyword evidence="4" id="KW-1185">Reference proteome</keyword>
<evidence type="ECO:0008006" key="5">
    <source>
        <dbReference type="Google" id="ProtNLM"/>
    </source>
</evidence>
<keyword evidence="2" id="KW-0812">Transmembrane</keyword>
<feature type="region of interest" description="Disordered" evidence="1">
    <location>
        <begin position="1"/>
        <end position="25"/>
    </location>
</feature>
<dbReference type="AlphaFoldDB" id="A0A7W9KGE0"/>
<protein>
    <recommendedName>
        <fullName evidence="5">DUF2530 domain-containing protein</fullName>
    </recommendedName>
</protein>
<dbReference type="InterPro" id="IPR019681">
    <property type="entry name" value="DUF2530"/>
</dbReference>
<accession>A0A7W9KGE0</accession>
<keyword evidence="2" id="KW-1133">Transmembrane helix</keyword>
<evidence type="ECO:0000256" key="1">
    <source>
        <dbReference type="SAM" id="MobiDB-lite"/>
    </source>
</evidence>
<organism evidence="3 4">
    <name type="scientific">Kutzneria kofuensis</name>
    <dbReference type="NCBI Taxonomy" id="103725"/>
    <lineage>
        <taxon>Bacteria</taxon>
        <taxon>Bacillati</taxon>
        <taxon>Actinomycetota</taxon>
        <taxon>Actinomycetes</taxon>
        <taxon>Pseudonocardiales</taxon>
        <taxon>Pseudonocardiaceae</taxon>
        <taxon>Kutzneria</taxon>
    </lineage>
</organism>
<sequence>MAEKSKEEHGNDLVTAPTPPPLPRALTDPVPVVVVGTVAFLVAFVIMLLVGAPPLWTWSCLAGFGLGFVGYGVFRWQRSAARRGSRTAQEGLL</sequence>
<dbReference type="Proteomes" id="UP000585638">
    <property type="component" value="Unassembled WGS sequence"/>
</dbReference>
<gene>
    <name evidence="3" type="ORF">BJ998_003287</name>
</gene>
<name>A0A7W9KGE0_9PSEU</name>
<evidence type="ECO:0000256" key="2">
    <source>
        <dbReference type="SAM" id="Phobius"/>
    </source>
</evidence>
<evidence type="ECO:0000313" key="4">
    <source>
        <dbReference type="Proteomes" id="UP000585638"/>
    </source>
</evidence>
<reference evidence="3 4" key="1">
    <citation type="submission" date="2020-08" db="EMBL/GenBank/DDBJ databases">
        <title>Sequencing the genomes of 1000 actinobacteria strains.</title>
        <authorList>
            <person name="Klenk H.-P."/>
        </authorList>
    </citation>
    <scope>NUCLEOTIDE SEQUENCE [LARGE SCALE GENOMIC DNA]</scope>
    <source>
        <strain evidence="3 4">DSM 43851</strain>
    </source>
</reference>
<evidence type="ECO:0000313" key="3">
    <source>
        <dbReference type="EMBL" id="MBB5892091.1"/>
    </source>
</evidence>
<feature type="transmembrane region" description="Helical" evidence="2">
    <location>
        <begin position="30"/>
        <end position="50"/>
    </location>
</feature>